<dbReference type="AlphaFoldDB" id="A0A0A1UDN8"/>
<organism evidence="1 2">
    <name type="scientific">Entamoeba invadens IP1</name>
    <dbReference type="NCBI Taxonomy" id="370355"/>
    <lineage>
        <taxon>Eukaryota</taxon>
        <taxon>Amoebozoa</taxon>
        <taxon>Evosea</taxon>
        <taxon>Archamoebae</taxon>
        <taxon>Mastigamoebida</taxon>
        <taxon>Entamoebidae</taxon>
        <taxon>Entamoeba</taxon>
    </lineage>
</organism>
<gene>
    <name evidence="1" type="ORF">EIN_047490</name>
</gene>
<protein>
    <recommendedName>
        <fullName evidence="3">TLDc domain-containing protein</fullName>
    </recommendedName>
</protein>
<dbReference type="RefSeq" id="XP_004261227.1">
    <property type="nucleotide sequence ID" value="XM_004261179.1"/>
</dbReference>
<evidence type="ECO:0000313" key="2">
    <source>
        <dbReference type="Proteomes" id="UP000014680"/>
    </source>
</evidence>
<dbReference type="VEuPathDB" id="AmoebaDB:EIN_047490"/>
<dbReference type="GeneID" id="14893442"/>
<sequence length="260" mass="30320">MEETIFEVLKKHSKMLQQNALKIIDPTKCDPHDALLLETISLLTSVVDYLKMKQQDSIDLTHKIEKLETIEEVEKHEHMKQPVEESLSMGSIGTYYNTLQEWTGMSEARVVFEGNNLTPKLFWSLTKKLKNMMIVVETVDGYMFGSYHTVLPPTQDVWVNDDKQHFVFTLNNPTNYPPTRFAPLPTNGDLLFVYGDNDTENVVWVNYCFWICMDNVVFLWHHFSEKYEDTSKLGGDLFVGVKDWDFPNEIKKVVVLEWLQ</sequence>
<keyword evidence="2" id="KW-1185">Reference proteome</keyword>
<accession>A0A0A1UDN8</accession>
<name>A0A0A1UDN8_ENTIV</name>
<dbReference type="KEGG" id="eiv:EIN_047490"/>
<evidence type="ECO:0008006" key="3">
    <source>
        <dbReference type="Google" id="ProtNLM"/>
    </source>
</evidence>
<dbReference type="OMA" id="YILEWIN"/>
<proteinExistence type="predicted"/>
<dbReference type="Proteomes" id="UP000014680">
    <property type="component" value="Unassembled WGS sequence"/>
</dbReference>
<reference evidence="1 2" key="1">
    <citation type="submission" date="2012-10" db="EMBL/GenBank/DDBJ databases">
        <authorList>
            <person name="Zafar N."/>
            <person name="Inman J."/>
            <person name="Hall N."/>
            <person name="Lorenzi H."/>
            <person name="Caler E."/>
        </authorList>
    </citation>
    <scope>NUCLEOTIDE SEQUENCE [LARGE SCALE GENOMIC DNA]</scope>
    <source>
        <strain evidence="1 2">IP1</strain>
    </source>
</reference>
<evidence type="ECO:0000313" key="1">
    <source>
        <dbReference type="EMBL" id="ELP94456.1"/>
    </source>
</evidence>
<dbReference type="EMBL" id="KB206215">
    <property type="protein sequence ID" value="ELP94456.1"/>
    <property type="molecule type" value="Genomic_DNA"/>
</dbReference>
<dbReference type="OrthoDB" id="10256467at2759"/>